<sequence length="188" mass="19703">MRAALRSSIAAAVAFGALALAGPALAQSVCPGSVSANAYAPVPRNAAITVPDRAQTENERRLRGAVLAALQGTGRRVAADAPYVLSWHGGVAAEGDNFGGFSDTLQDRSFRESDDLSWAHDVPRMGGRRVPALRVSGVVELRERATNRIVWSAMLTCTRHGTDDEALFGHLATAVAPLIGQSVAGRAF</sequence>
<dbReference type="AlphaFoldDB" id="A0A9X9X3D0"/>
<feature type="chain" id="PRO_5040861925" description="DUF4136 domain-containing protein" evidence="1">
    <location>
        <begin position="27"/>
        <end position="188"/>
    </location>
</feature>
<evidence type="ECO:0008006" key="4">
    <source>
        <dbReference type="Google" id="ProtNLM"/>
    </source>
</evidence>
<proteinExistence type="predicted"/>
<keyword evidence="3" id="KW-1185">Reference proteome</keyword>
<keyword evidence="1" id="KW-0732">Signal</keyword>
<organism evidence="2 3">
    <name type="scientific">Neoroseomonas soli</name>
    <dbReference type="NCBI Taxonomy" id="1081025"/>
    <lineage>
        <taxon>Bacteria</taxon>
        <taxon>Pseudomonadati</taxon>
        <taxon>Pseudomonadota</taxon>
        <taxon>Alphaproteobacteria</taxon>
        <taxon>Acetobacterales</taxon>
        <taxon>Acetobacteraceae</taxon>
        <taxon>Neoroseomonas</taxon>
    </lineage>
</organism>
<evidence type="ECO:0000313" key="3">
    <source>
        <dbReference type="Proteomes" id="UP001138751"/>
    </source>
</evidence>
<dbReference type="RefSeq" id="WP_211864307.1">
    <property type="nucleotide sequence ID" value="NZ_JAAEDM010000097.1"/>
</dbReference>
<protein>
    <recommendedName>
        <fullName evidence="4">DUF4136 domain-containing protein</fullName>
    </recommendedName>
</protein>
<evidence type="ECO:0000313" key="2">
    <source>
        <dbReference type="EMBL" id="MBR0673909.1"/>
    </source>
</evidence>
<reference evidence="2" key="1">
    <citation type="submission" date="2020-01" db="EMBL/GenBank/DDBJ databases">
        <authorList>
            <person name="Rat A."/>
        </authorList>
    </citation>
    <scope>NUCLEOTIDE SEQUENCE</scope>
    <source>
        <strain evidence="2">LMG 31231</strain>
    </source>
</reference>
<gene>
    <name evidence="2" type="ORF">GXW76_22250</name>
</gene>
<accession>A0A9X9X3D0</accession>
<reference evidence="2" key="2">
    <citation type="journal article" date="2021" name="Syst. Appl. Microbiol.">
        <title>Roseomonas hellenica sp. nov., isolated from roots of wild-growing Alkanna tinctoria.</title>
        <authorList>
            <person name="Rat A."/>
            <person name="Naranjo H.D."/>
            <person name="Lebbe L."/>
            <person name="Cnockaert M."/>
            <person name="Krigas N."/>
            <person name="Grigoriadou K."/>
            <person name="Maloupa E."/>
            <person name="Willems A."/>
        </authorList>
    </citation>
    <scope>NUCLEOTIDE SEQUENCE</scope>
    <source>
        <strain evidence="2">LMG 31231</strain>
    </source>
</reference>
<evidence type="ECO:0000256" key="1">
    <source>
        <dbReference type="SAM" id="SignalP"/>
    </source>
</evidence>
<feature type="signal peptide" evidence="1">
    <location>
        <begin position="1"/>
        <end position="26"/>
    </location>
</feature>
<comment type="caution">
    <text evidence="2">The sequence shown here is derived from an EMBL/GenBank/DDBJ whole genome shotgun (WGS) entry which is preliminary data.</text>
</comment>
<name>A0A9X9X3D0_9PROT</name>
<dbReference type="Proteomes" id="UP001138751">
    <property type="component" value="Unassembled WGS sequence"/>
</dbReference>
<dbReference type="EMBL" id="JAAEDM010000097">
    <property type="protein sequence ID" value="MBR0673909.1"/>
    <property type="molecule type" value="Genomic_DNA"/>
</dbReference>